<feature type="compositionally biased region" description="Basic and acidic residues" evidence="1">
    <location>
        <begin position="468"/>
        <end position="477"/>
    </location>
</feature>
<evidence type="ECO:0008006" key="4">
    <source>
        <dbReference type="Google" id="ProtNLM"/>
    </source>
</evidence>
<protein>
    <recommendedName>
        <fullName evidence="4">Metalloprotease m41</fullName>
    </recommendedName>
</protein>
<evidence type="ECO:0000313" key="3">
    <source>
        <dbReference type="Proteomes" id="UP001642501"/>
    </source>
</evidence>
<accession>A0ABP0E7V8</accession>
<comment type="caution">
    <text evidence="2">The sequence shown here is derived from an EMBL/GenBank/DDBJ whole genome shotgun (WGS) entry which is preliminary data.</text>
</comment>
<organism evidence="2 3">
    <name type="scientific">Sporothrix epigloea</name>
    <dbReference type="NCBI Taxonomy" id="1892477"/>
    <lineage>
        <taxon>Eukaryota</taxon>
        <taxon>Fungi</taxon>
        <taxon>Dikarya</taxon>
        <taxon>Ascomycota</taxon>
        <taxon>Pezizomycotina</taxon>
        <taxon>Sordariomycetes</taxon>
        <taxon>Sordariomycetidae</taxon>
        <taxon>Ophiostomatales</taxon>
        <taxon>Ophiostomataceae</taxon>
        <taxon>Sporothrix</taxon>
    </lineage>
</organism>
<sequence length="764" mass="86148">MSEQPEKNSGVSLTAEGEGQREIERLRQQLADVRREYEDLRRQEEELRRQKEEERRQKEDEMVEKEEERRQIEELQRQSPTQLFTYLSLVDDYLFRSLNVESDTSKTSTPGTTDVSGRFYPKHFFAWTDFDTLHADLFMQLETTLGSHALFPSRNALQALCEDSSPLVSDEADLRPFLRNAVETPASLIVTRYLSVTRYLDATRHPKLSSFKFRNSSYGENLRDLGIDIADAEGARGRPKKRPPLSIKMIGNPDRWGFATHLSEQEVYTHVLVGEYKAAHKLQAKKLQAVLAQSPEDNFFALAVQEEEQTDEDNLEAATTSAKTKTTARDGRVSVARVLCQAYHYMISSGLEYGYVASGEGLVLLRVPEDDANTLYYFWCDFAPPVGGDVSRQDSMPVRPPQDTAAAYLSSLALLGLRSPKRPAAWIKTREKDLSRWPQLRQKVAPEDIPRLVLRGRRGEGEEGEEEGERRREKENGGRSPRKRRHSPDANEEGTEDVNKKKSIKADGAGHGLLPFCTQACLLGLKRRQPMDDACPNVHLHRAVRVGLQGKKQPGREDSHPLTAKQLCARLEKQAETDEAVYMRSLETSKLYGRFGVLVRVTVAGFGYTMVAKGTAHAYYGVLDHELAIHDKLAAVQGRLVPVCLGLIELPDTFDPGPRCTPLDQLLLLSFAGLDLAHISAIPYNVDIQDELDRTTRELQMLGLRNEDVRKNNCAWNAEVQRVMHFDFDQAEFRAKVNAAAASSATRSPLQAKRNWNATVTPLS</sequence>
<keyword evidence="3" id="KW-1185">Reference proteome</keyword>
<feature type="region of interest" description="Disordered" evidence="1">
    <location>
        <begin position="451"/>
        <end position="501"/>
    </location>
</feature>
<feature type="region of interest" description="Disordered" evidence="1">
    <location>
        <begin position="39"/>
        <end position="74"/>
    </location>
</feature>
<name>A0ABP0E7V8_9PEZI</name>
<dbReference type="EMBL" id="CAWUOM010000206">
    <property type="protein sequence ID" value="CAK7275170.1"/>
    <property type="molecule type" value="Genomic_DNA"/>
</dbReference>
<evidence type="ECO:0000256" key="1">
    <source>
        <dbReference type="SAM" id="MobiDB-lite"/>
    </source>
</evidence>
<evidence type="ECO:0000313" key="2">
    <source>
        <dbReference type="EMBL" id="CAK7275170.1"/>
    </source>
</evidence>
<gene>
    <name evidence="2" type="ORF">SEPCBS57363_006543</name>
</gene>
<dbReference type="Proteomes" id="UP001642501">
    <property type="component" value="Unassembled WGS sequence"/>
</dbReference>
<proteinExistence type="predicted"/>
<reference evidence="2 3" key="1">
    <citation type="submission" date="2024-01" db="EMBL/GenBank/DDBJ databases">
        <authorList>
            <person name="Allen C."/>
            <person name="Tagirdzhanova G."/>
        </authorList>
    </citation>
    <scope>NUCLEOTIDE SEQUENCE [LARGE SCALE GENOMIC DNA]</scope>
    <source>
        <strain evidence="2 3">CBS 573.63</strain>
    </source>
</reference>
<feature type="region of interest" description="Disordered" evidence="1">
    <location>
        <begin position="1"/>
        <end position="23"/>
    </location>
</feature>